<dbReference type="InterPro" id="IPR018422">
    <property type="entry name" value="Cation/H_exchanger_CPA1"/>
</dbReference>
<feature type="transmembrane region" description="Helical" evidence="11">
    <location>
        <begin position="55"/>
        <end position="74"/>
    </location>
</feature>
<dbReference type="GO" id="GO:0098719">
    <property type="term" value="P:sodium ion import across plasma membrane"/>
    <property type="evidence" value="ECO:0007669"/>
    <property type="project" value="TreeGrafter"/>
</dbReference>
<dbReference type="HOGENOM" id="CLU_005912_8_2_6"/>
<keyword evidence="4" id="KW-1003">Cell membrane</keyword>
<feature type="transmembrane region" description="Helical" evidence="11">
    <location>
        <begin position="27"/>
        <end position="43"/>
    </location>
</feature>
<accession>I3CFT4</accession>
<feature type="transmembrane region" description="Helical" evidence="11">
    <location>
        <begin position="387"/>
        <end position="413"/>
    </location>
</feature>
<name>I3CFT4_9GAMM</name>
<keyword evidence="11" id="KW-0997">Cell inner membrane</keyword>
<evidence type="ECO:0000259" key="12">
    <source>
        <dbReference type="Pfam" id="PF00999"/>
    </source>
</evidence>
<keyword evidence="14" id="KW-1185">Reference proteome</keyword>
<dbReference type="PANTHER" id="PTHR10110">
    <property type="entry name" value="SODIUM/HYDROGEN EXCHANGER"/>
    <property type="match status" value="1"/>
</dbReference>
<dbReference type="GO" id="GO:0015385">
    <property type="term" value="F:sodium:proton antiporter activity"/>
    <property type="evidence" value="ECO:0007669"/>
    <property type="project" value="InterPro"/>
</dbReference>
<evidence type="ECO:0000256" key="7">
    <source>
        <dbReference type="ARBA" id="ARBA00023053"/>
    </source>
</evidence>
<protein>
    <submittedName>
        <fullName evidence="13">Na+ antiporter</fullName>
    </submittedName>
</protein>
<comment type="function">
    <text evidence="11">Na(+)/H(+) antiporter that extrudes sodium in exchange for external protons.</text>
</comment>
<keyword evidence="8 11" id="KW-0406">Ion transport</keyword>
<gene>
    <name evidence="13" type="ORF">BegalDRAFT_1598</name>
</gene>
<dbReference type="Gene3D" id="6.10.140.1330">
    <property type="match status" value="1"/>
</dbReference>
<keyword evidence="3 11" id="KW-0050">Antiport</keyword>
<evidence type="ECO:0000256" key="11">
    <source>
        <dbReference type="RuleBase" id="RU366002"/>
    </source>
</evidence>
<dbReference type="Proteomes" id="UP000005744">
    <property type="component" value="Unassembled WGS sequence"/>
</dbReference>
<feature type="transmembrane region" description="Helical" evidence="11">
    <location>
        <begin position="225"/>
        <end position="247"/>
    </location>
</feature>
<feature type="transmembrane region" description="Helical" evidence="11">
    <location>
        <begin position="86"/>
        <end position="107"/>
    </location>
</feature>
<dbReference type="STRING" id="395493.BegalDRAFT_1598"/>
<keyword evidence="6 11" id="KW-1133">Transmembrane helix</keyword>
<evidence type="ECO:0000256" key="1">
    <source>
        <dbReference type="ARBA" id="ARBA00004651"/>
    </source>
</evidence>
<comment type="subcellular location">
    <subcellularLocation>
        <location evidence="11">Cell inner membrane</location>
        <topology evidence="11">Multi-pass membrane protein</topology>
    </subcellularLocation>
    <subcellularLocation>
        <location evidence="1">Cell membrane</location>
        <topology evidence="1">Multi-pass membrane protein</topology>
    </subcellularLocation>
</comment>
<dbReference type="Pfam" id="PF00999">
    <property type="entry name" value="Na_H_Exchanger"/>
    <property type="match status" value="1"/>
</dbReference>
<dbReference type="PANTHER" id="PTHR10110:SF86">
    <property type="entry name" value="SODIUM_HYDROGEN EXCHANGER 7"/>
    <property type="match status" value="1"/>
</dbReference>
<evidence type="ECO:0000256" key="8">
    <source>
        <dbReference type="ARBA" id="ARBA00023065"/>
    </source>
</evidence>
<evidence type="ECO:0000313" key="13">
    <source>
        <dbReference type="EMBL" id="EIJ42477.1"/>
    </source>
</evidence>
<evidence type="ECO:0000256" key="2">
    <source>
        <dbReference type="ARBA" id="ARBA00022448"/>
    </source>
</evidence>
<dbReference type="GO" id="GO:0051453">
    <property type="term" value="P:regulation of intracellular pH"/>
    <property type="evidence" value="ECO:0007669"/>
    <property type="project" value="TreeGrafter"/>
</dbReference>
<keyword evidence="2 11" id="KW-0813">Transport</keyword>
<keyword evidence="10 11" id="KW-0739">Sodium transport</keyword>
<keyword evidence="5 11" id="KW-0812">Transmembrane</keyword>
<evidence type="ECO:0000256" key="4">
    <source>
        <dbReference type="ARBA" id="ARBA00022475"/>
    </source>
</evidence>
<dbReference type="InterPro" id="IPR004705">
    <property type="entry name" value="Cation/H_exchanger_CPA1_bac"/>
</dbReference>
<dbReference type="InterPro" id="IPR006153">
    <property type="entry name" value="Cation/H_exchanger_TM"/>
</dbReference>
<feature type="transmembrane region" description="Helical" evidence="11">
    <location>
        <begin position="302"/>
        <end position="327"/>
    </location>
</feature>
<sequence length="548" mass="60742">MFIIEVVILLLLAIVILLAIFGKHLSIPYPILLVIGGLILGFIPELPKLELDPQLIFLCFLPPLLYSAALFTSWRDFKADMSHISSLAIGLVFATTFGVALVAHWVIPELTWTAALVLGAIVSPPDAVAATSITQRLNVHPRLVAILEGESLINDASGLIAYRFAVAAVVTGSFSFWAASLQFITVAAGGVLLGLAFGWILAYIQKRLNDPPVQITLSLLTPFMVYLFAEELHLSGVLATVATGMYIGRHNPETLEPTTRLELAAVWQVVVFVLNGFVFIIIGLQLPFILENILSEKPLMTLMWQASLVSIAVIVIRLLWVFPSAYFPQLLGYLIPRLRKNHAEQPPWQAVLMVGWSGMRGIVSLGAALAIPLYLADGQAFPARDLIIFLTFCVIFSTLVLQGLTLPAVIRWLGVTDDGESTKEEIQARIKGLQAGIERIDNLVNEGLAHVPYEKLAYIRYWYEDRVNRYIARLENRTDEKQAALDAAVALLQSEALKATRQKVISLRNEGKLSDEGLRRIQHQLDLVESHIHHDMLTLEHSLRLKNH</sequence>
<dbReference type="EMBL" id="JH600070">
    <property type="protein sequence ID" value="EIJ42477.1"/>
    <property type="molecule type" value="Genomic_DNA"/>
</dbReference>
<feature type="domain" description="Cation/H+ exchanger transmembrane" evidence="12">
    <location>
        <begin position="14"/>
        <end position="412"/>
    </location>
</feature>
<dbReference type="GO" id="GO:0015386">
    <property type="term" value="F:potassium:proton antiporter activity"/>
    <property type="evidence" value="ECO:0007669"/>
    <property type="project" value="TreeGrafter"/>
</dbReference>
<evidence type="ECO:0000256" key="9">
    <source>
        <dbReference type="ARBA" id="ARBA00023136"/>
    </source>
</evidence>
<evidence type="ECO:0000313" key="14">
    <source>
        <dbReference type="Proteomes" id="UP000005744"/>
    </source>
</evidence>
<feature type="transmembrane region" description="Helical" evidence="11">
    <location>
        <begin position="183"/>
        <end position="204"/>
    </location>
</feature>
<dbReference type="AlphaFoldDB" id="I3CFT4"/>
<evidence type="ECO:0000256" key="6">
    <source>
        <dbReference type="ARBA" id="ARBA00022989"/>
    </source>
</evidence>
<evidence type="ECO:0000256" key="5">
    <source>
        <dbReference type="ARBA" id="ARBA00022692"/>
    </source>
</evidence>
<keyword evidence="9 11" id="KW-0472">Membrane</keyword>
<dbReference type="NCBIfam" id="TIGR00831">
    <property type="entry name" value="a_cpa1"/>
    <property type="match status" value="1"/>
</dbReference>
<feature type="transmembrane region" description="Helical" evidence="11">
    <location>
        <begin position="160"/>
        <end position="177"/>
    </location>
</feature>
<feature type="transmembrane region" description="Helical" evidence="11">
    <location>
        <begin position="6"/>
        <end position="22"/>
    </location>
</feature>
<dbReference type="eggNOG" id="COG0025">
    <property type="taxonomic scope" value="Bacteria"/>
</dbReference>
<dbReference type="GO" id="GO:0005886">
    <property type="term" value="C:plasma membrane"/>
    <property type="evidence" value="ECO:0007669"/>
    <property type="project" value="UniProtKB-SubCell"/>
</dbReference>
<dbReference type="RefSeq" id="WP_002685454.1">
    <property type="nucleotide sequence ID" value="NZ_JH600070.1"/>
</dbReference>
<keyword evidence="7 11" id="KW-0915">Sodium</keyword>
<feature type="transmembrane region" description="Helical" evidence="11">
    <location>
        <begin position="347"/>
        <end position="375"/>
    </location>
</feature>
<evidence type="ECO:0000256" key="3">
    <source>
        <dbReference type="ARBA" id="ARBA00022449"/>
    </source>
</evidence>
<comment type="similarity">
    <text evidence="11">Belongs to the monovalent cation:proton antiporter 1 (CPA1) transporter (TC 2.A.36) family.</text>
</comment>
<evidence type="ECO:0000256" key="10">
    <source>
        <dbReference type="ARBA" id="ARBA00023201"/>
    </source>
</evidence>
<proteinExistence type="inferred from homology"/>
<feature type="transmembrane region" description="Helical" evidence="11">
    <location>
        <begin position="267"/>
        <end position="290"/>
    </location>
</feature>
<reference evidence="13 14" key="1">
    <citation type="submission" date="2011-11" db="EMBL/GenBank/DDBJ databases">
        <title>Improved High-Quality Draft sequence of Beggiatoa alba B18lD.</title>
        <authorList>
            <consortium name="US DOE Joint Genome Institute"/>
            <person name="Lucas S."/>
            <person name="Han J."/>
            <person name="Lapidus A."/>
            <person name="Cheng J.-F."/>
            <person name="Goodwin L."/>
            <person name="Pitluck S."/>
            <person name="Peters L."/>
            <person name="Mikhailova N."/>
            <person name="Held B."/>
            <person name="Detter J.C."/>
            <person name="Han C."/>
            <person name="Tapia R."/>
            <person name="Land M."/>
            <person name="Hauser L."/>
            <person name="Kyrpides N."/>
            <person name="Ivanova N."/>
            <person name="Pagani I."/>
            <person name="Samuel K."/>
            <person name="Teske A."/>
            <person name="Mueller J."/>
            <person name="Woyke T."/>
        </authorList>
    </citation>
    <scope>NUCLEOTIDE SEQUENCE [LARGE SCALE GENOMIC DNA]</scope>
    <source>
        <strain evidence="13 14">B18LD</strain>
    </source>
</reference>
<dbReference type="OrthoDB" id="9774146at2"/>
<organism evidence="13 14">
    <name type="scientific">Beggiatoa alba B18LD</name>
    <dbReference type="NCBI Taxonomy" id="395493"/>
    <lineage>
        <taxon>Bacteria</taxon>
        <taxon>Pseudomonadati</taxon>
        <taxon>Pseudomonadota</taxon>
        <taxon>Gammaproteobacteria</taxon>
        <taxon>Thiotrichales</taxon>
        <taxon>Thiotrichaceae</taxon>
        <taxon>Beggiatoa</taxon>
    </lineage>
</organism>